<name>A0A1K2HLX5_9NEIS</name>
<evidence type="ECO:0000313" key="18">
    <source>
        <dbReference type="Proteomes" id="UP000186513"/>
    </source>
</evidence>
<dbReference type="PANTHER" id="PTHR34265">
    <property type="entry name" value="TYPE III PANTOTHENATE KINASE"/>
    <property type="match status" value="1"/>
</dbReference>
<evidence type="ECO:0000256" key="11">
    <source>
        <dbReference type="ARBA" id="ARBA00022840"/>
    </source>
</evidence>
<dbReference type="InterPro" id="IPR043129">
    <property type="entry name" value="ATPase_NBD"/>
</dbReference>
<proteinExistence type="inferred from homology"/>
<evidence type="ECO:0000256" key="12">
    <source>
        <dbReference type="ARBA" id="ARBA00022958"/>
    </source>
</evidence>
<evidence type="ECO:0000256" key="9">
    <source>
        <dbReference type="ARBA" id="ARBA00022741"/>
    </source>
</evidence>
<feature type="binding site" evidence="16">
    <location>
        <position position="171"/>
    </location>
    <ligand>
        <name>substrate</name>
    </ligand>
</feature>
<accession>A0A1K2HLX5</accession>
<evidence type="ECO:0000256" key="7">
    <source>
        <dbReference type="ARBA" id="ARBA00022490"/>
    </source>
</evidence>
<comment type="pathway">
    <text evidence="4 16">Cofactor biosynthesis; coenzyme A biosynthesis; CoA from (R)-pantothenate: step 1/5.</text>
</comment>
<evidence type="ECO:0000256" key="6">
    <source>
        <dbReference type="ARBA" id="ARBA00012102"/>
    </source>
</evidence>
<feature type="binding site" evidence="16">
    <location>
        <position position="121"/>
    </location>
    <ligand>
        <name>ATP</name>
        <dbReference type="ChEBI" id="CHEBI:30616"/>
    </ligand>
</feature>
<sequence>MSCLLLDAGNTRLKWALLDGPHWLAQGVCAYAELAGLPAQLAPWPAVQRILACNVAGPAVAKQLAACWPALPIAWLKSSAAQAGVRNGYLRPEQLGADRWAALIGARALRQTDLLVVMAGTAMTVDALSSTGEFLGGVIVPGFRLMREALARGTADLGLPDGATATFARSTGEAIVNGALAALSGAIAQQYAQLSAYSGRSVQILLSGGDAARIAPCLPPALAAQLIRIDNLVLHGLAQLAQRDSNQEASA</sequence>
<evidence type="ECO:0000256" key="3">
    <source>
        <dbReference type="ARBA" id="ARBA00004496"/>
    </source>
</evidence>
<keyword evidence="7 16" id="KW-0963">Cytoplasm</keyword>
<dbReference type="GO" id="GO:0005737">
    <property type="term" value="C:cytoplasm"/>
    <property type="evidence" value="ECO:0007669"/>
    <property type="project" value="UniProtKB-SubCell"/>
</dbReference>
<comment type="function">
    <text evidence="16">Catalyzes the phosphorylation of pantothenate (Pan), the first step in CoA biosynthesis.</text>
</comment>
<dbReference type="GO" id="GO:0015937">
    <property type="term" value="P:coenzyme A biosynthetic process"/>
    <property type="evidence" value="ECO:0007669"/>
    <property type="project" value="UniProtKB-UniRule"/>
</dbReference>
<dbReference type="Proteomes" id="UP000186513">
    <property type="component" value="Unassembled WGS sequence"/>
</dbReference>
<feature type="binding site" evidence="16">
    <location>
        <begin position="96"/>
        <end position="99"/>
    </location>
    <ligand>
        <name>substrate</name>
    </ligand>
</feature>
<comment type="subunit">
    <text evidence="5 16">Homodimer.</text>
</comment>
<feature type="binding site" evidence="16">
    <location>
        <begin position="7"/>
        <end position="14"/>
    </location>
    <ligand>
        <name>ATP</name>
        <dbReference type="ChEBI" id="CHEBI:30616"/>
    </ligand>
</feature>
<dbReference type="RefSeq" id="WP_072428810.1">
    <property type="nucleotide sequence ID" value="NZ_FPKR01000008.1"/>
</dbReference>
<dbReference type="STRING" id="1121279.SAMN02745887_02302"/>
<evidence type="ECO:0000256" key="2">
    <source>
        <dbReference type="ARBA" id="ARBA00001958"/>
    </source>
</evidence>
<protein>
    <recommendedName>
        <fullName evidence="15 16">Type III pantothenate kinase</fullName>
        <ecNumber evidence="6 16">2.7.1.33</ecNumber>
    </recommendedName>
    <alternativeName>
        <fullName evidence="16">PanK-III</fullName>
    </alternativeName>
    <alternativeName>
        <fullName evidence="16">Pantothenic acid kinase</fullName>
    </alternativeName>
</protein>
<dbReference type="UniPathway" id="UPA00241">
    <property type="reaction ID" value="UER00352"/>
</dbReference>
<dbReference type="NCBIfam" id="TIGR00671">
    <property type="entry name" value="baf"/>
    <property type="match status" value="1"/>
</dbReference>
<keyword evidence="13 16" id="KW-0173">Coenzyme A biosynthesis</keyword>
<evidence type="ECO:0000256" key="1">
    <source>
        <dbReference type="ARBA" id="ARBA00001206"/>
    </source>
</evidence>
<keyword evidence="18" id="KW-1185">Reference proteome</keyword>
<dbReference type="InterPro" id="IPR004619">
    <property type="entry name" value="Type_III_PanK"/>
</dbReference>
<evidence type="ECO:0000256" key="10">
    <source>
        <dbReference type="ARBA" id="ARBA00022777"/>
    </source>
</evidence>
<dbReference type="CDD" id="cd24015">
    <property type="entry name" value="ASKHA_NBD_PanK-III"/>
    <property type="match status" value="1"/>
</dbReference>
<keyword evidence="10 16" id="KW-0418">Kinase</keyword>
<feature type="binding site" evidence="16">
    <location>
        <position position="89"/>
    </location>
    <ligand>
        <name>substrate</name>
    </ligand>
</feature>
<evidence type="ECO:0000313" key="17">
    <source>
        <dbReference type="EMBL" id="SFZ77258.1"/>
    </source>
</evidence>
<organism evidence="17 18">
    <name type="scientific">Chitinimonas taiwanensis DSM 18899</name>
    <dbReference type="NCBI Taxonomy" id="1121279"/>
    <lineage>
        <taxon>Bacteria</taxon>
        <taxon>Pseudomonadati</taxon>
        <taxon>Pseudomonadota</taxon>
        <taxon>Betaproteobacteria</taxon>
        <taxon>Neisseriales</taxon>
        <taxon>Chitinibacteraceae</taxon>
        <taxon>Chitinimonas</taxon>
    </lineage>
</organism>
<comment type="cofactor">
    <cofactor evidence="16">
        <name>NH4(+)</name>
        <dbReference type="ChEBI" id="CHEBI:28938"/>
    </cofactor>
    <cofactor evidence="16">
        <name>K(+)</name>
        <dbReference type="ChEBI" id="CHEBI:29103"/>
    </cofactor>
    <text evidence="16">A monovalent cation. Ammonium or potassium.</text>
</comment>
<dbReference type="Pfam" id="PF03309">
    <property type="entry name" value="Pan_kinase"/>
    <property type="match status" value="1"/>
</dbReference>
<dbReference type="HAMAP" id="MF_01274">
    <property type="entry name" value="Pantothen_kinase_3"/>
    <property type="match status" value="1"/>
</dbReference>
<dbReference type="AlphaFoldDB" id="A0A1K2HLX5"/>
<evidence type="ECO:0000256" key="14">
    <source>
        <dbReference type="ARBA" id="ARBA00038036"/>
    </source>
</evidence>
<evidence type="ECO:0000256" key="4">
    <source>
        <dbReference type="ARBA" id="ARBA00005225"/>
    </source>
</evidence>
<keyword evidence="8 16" id="KW-0808">Transferase</keyword>
<evidence type="ECO:0000256" key="16">
    <source>
        <dbReference type="HAMAP-Rule" id="MF_01274"/>
    </source>
</evidence>
<feature type="active site" description="Proton acceptor" evidence="16">
    <location>
        <position position="98"/>
    </location>
</feature>
<dbReference type="GO" id="GO:0004594">
    <property type="term" value="F:pantothenate kinase activity"/>
    <property type="evidence" value="ECO:0007669"/>
    <property type="project" value="UniProtKB-UniRule"/>
</dbReference>
<keyword evidence="12 16" id="KW-0630">Potassium</keyword>
<dbReference type="OrthoDB" id="9781305at2"/>
<comment type="cofactor">
    <cofactor evidence="2">
        <name>K(+)</name>
        <dbReference type="ChEBI" id="CHEBI:29103"/>
    </cofactor>
</comment>
<evidence type="ECO:0000256" key="15">
    <source>
        <dbReference type="ARBA" id="ARBA00040883"/>
    </source>
</evidence>
<dbReference type="EC" id="2.7.1.33" evidence="6 16"/>
<dbReference type="PANTHER" id="PTHR34265:SF1">
    <property type="entry name" value="TYPE III PANTOTHENATE KINASE"/>
    <property type="match status" value="1"/>
</dbReference>
<evidence type="ECO:0000256" key="13">
    <source>
        <dbReference type="ARBA" id="ARBA00022993"/>
    </source>
</evidence>
<evidence type="ECO:0000256" key="5">
    <source>
        <dbReference type="ARBA" id="ARBA00011738"/>
    </source>
</evidence>
<dbReference type="EMBL" id="FPKR01000008">
    <property type="protein sequence ID" value="SFZ77258.1"/>
    <property type="molecule type" value="Genomic_DNA"/>
</dbReference>
<comment type="similarity">
    <text evidence="14 16">Belongs to the type III pantothenate kinase family.</text>
</comment>
<dbReference type="GO" id="GO:0005524">
    <property type="term" value="F:ATP binding"/>
    <property type="evidence" value="ECO:0007669"/>
    <property type="project" value="UniProtKB-UniRule"/>
</dbReference>
<keyword evidence="9 16" id="KW-0547">Nucleotide-binding</keyword>
<comment type="subcellular location">
    <subcellularLocation>
        <location evidence="3 16">Cytoplasm</location>
    </subcellularLocation>
</comment>
<dbReference type="SUPFAM" id="SSF53067">
    <property type="entry name" value="Actin-like ATPase domain"/>
    <property type="match status" value="2"/>
</dbReference>
<dbReference type="Gene3D" id="3.30.420.40">
    <property type="match status" value="2"/>
</dbReference>
<comment type="caution">
    <text evidence="16">Lacks conserved residue(s) required for the propagation of feature annotation.</text>
</comment>
<keyword evidence="11 16" id="KW-0067">ATP-binding</keyword>
<gene>
    <name evidence="16" type="primary">coaX</name>
    <name evidence="17" type="ORF">SAMN02745887_02302</name>
</gene>
<comment type="catalytic activity">
    <reaction evidence="1 16">
        <text>(R)-pantothenate + ATP = (R)-4'-phosphopantothenate + ADP + H(+)</text>
        <dbReference type="Rhea" id="RHEA:16373"/>
        <dbReference type="ChEBI" id="CHEBI:10986"/>
        <dbReference type="ChEBI" id="CHEBI:15378"/>
        <dbReference type="ChEBI" id="CHEBI:29032"/>
        <dbReference type="ChEBI" id="CHEBI:30616"/>
        <dbReference type="ChEBI" id="CHEBI:456216"/>
        <dbReference type="EC" id="2.7.1.33"/>
    </reaction>
</comment>
<reference evidence="17 18" key="1">
    <citation type="submission" date="2016-11" db="EMBL/GenBank/DDBJ databases">
        <authorList>
            <person name="Jaros S."/>
            <person name="Januszkiewicz K."/>
            <person name="Wedrychowicz H."/>
        </authorList>
    </citation>
    <scope>NUCLEOTIDE SEQUENCE [LARGE SCALE GENOMIC DNA]</scope>
    <source>
        <strain evidence="17 18">DSM 18899</strain>
    </source>
</reference>
<evidence type="ECO:0000256" key="8">
    <source>
        <dbReference type="ARBA" id="ARBA00022679"/>
    </source>
</evidence>